<comment type="caution">
    <text evidence="5">The sequence shown here is derived from an EMBL/GenBank/DDBJ whole genome shotgun (WGS) entry which is preliminary data.</text>
</comment>
<dbReference type="PANTHER" id="PTHR21599">
    <property type="entry name" value="GLYCERATE KINASE"/>
    <property type="match status" value="1"/>
</dbReference>
<dbReference type="InterPro" id="IPR018193">
    <property type="entry name" value="Glyc_kinase_flavodox-like_fold"/>
</dbReference>
<comment type="similarity">
    <text evidence="1 4">Belongs to the glycerate kinase type-1 family.</text>
</comment>
<dbReference type="InterPro" id="IPR018197">
    <property type="entry name" value="Glycerate_kinase_RE-like"/>
</dbReference>
<accession>A0A9E5JNB6</accession>
<dbReference type="InterPro" id="IPR004381">
    <property type="entry name" value="Glycerate_kinase"/>
</dbReference>
<dbReference type="AlphaFoldDB" id="A0A9E5JNB6"/>
<evidence type="ECO:0000313" key="6">
    <source>
        <dbReference type="Proteomes" id="UP000818266"/>
    </source>
</evidence>
<dbReference type="Gene3D" id="3.90.1510.10">
    <property type="entry name" value="Glycerate kinase, domain 2"/>
    <property type="match status" value="1"/>
</dbReference>
<organism evidence="5 6">
    <name type="scientific">Microcella pacifica</name>
    <dbReference type="NCBI Taxonomy" id="2591847"/>
    <lineage>
        <taxon>Bacteria</taxon>
        <taxon>Bacillati</taxon>
        <taxon>Actinomycetota</taxon>
        <taxon>Actinomycetes</taxon>
        <taxon>Micrococcales</taxon>
        <taxon>Microbacteriaceae</taxon>
        <taxon>Microcella</taxon>
    </lineage>
</organism>
<keyword evidence="2 4" id="KW-0808">Transferase</keyword>
<protein>
    <submittedName>
        <fullName evidence="5">Glycerate kinase</fullName>
    </submittedName>
</protein>
<keyword evidence="3 4" id="KW-0418">Kinase</keyword>
<dbReference type="RefSeq" id="WP_152584017.1">
    <property type="nucleotide sequence ID" value="NZ_VIKT02000021.1"/>
</dbReference>
<evidence type="ECO:0000256" key="2">
    <source>
        <dbReference type="ARBA" id="ARBA00022679"/>
    </source>
</evidence>
<evidence type="ECO:0000256" key="1">
    <source>
        <dbReference type="ARBA" id="ARBA00006284"/>
    </source>
</evidence>
<name>A0A9E5JNB6_9MICO</name>
<dbReference type="PIRSF" id="PIRSF006078">
    <property type="entry name" value="GlxK"/>
    <property type="match status" value="1"/>
</dbReference>
<dbReference type="PANTHER" id="PTHR21599:SF0">
    <property type="entry name" value="GLYCERATE KINASE"/>
    <property type="match status" value="1"/>
</dbReference>
<dbReference type="Gene3D" id="3.40.50.10350">
    <property type="entry name" value="Glycerate kinase, domain 1"/>
    <property type="match status" value="1"/>
</dbReference>
<proteinExistence type="inferred from homology"/>
<dbReference type="NCBIfam" id="TIGR00045">
    <property type="entry name" value="glycerate kinase"/>
    <property type="match status" value="1"/>
</dbReference>
<dbReference type="SUPFAM" id="SSF110738">
    <property type="entry name" value="Glycerate kinase I"/>
    <property type="match status" value="1"/>
</dbReference>
<reference evidence="5 6" key="1">
    <citation type="submission" date="2020-03" db="EMBL/GenBank/DDBJ databases">
        <title>Chryseoglobus sp. isolated from a deep-sea seamount.</title>
        <authorList>
            <person name="Zhang D.-C."/>
        </authorList>
    </citation>
    <scope>NUCLEOTIDE SEQUENCE [LARGE SCALE GENOMIC DNA]</scope>
    <source>
        <strain evidence="5 6">KN1116</strain>
    </source>
</reference>
<dbReference type="OrthoDB" id="9774290at2"/>
<evidence type="ECO:0000313" key="5">
    <source>
        <dbReference type="EMBL" id="NHF63805.1"/>
    </source>
</evidence>
<dbReference type="InterPro" id="IPR036129">
    <property type="entry name" value="Glycerate_kinase_sf"/>
</dbReference>
<sequence>MRVIVAPDSFKGSASAAAVAAALAEGWREARPDDEVVLAPMADGGEGTLDAVAAATAGSTRMPVAVTGPHGHPVSAEWLLLEQPDGTRTGLVELALCSGLELLDELEPQTAHTLGFGQAIRATLDHGVDRLLLALGGSSSSDGGAGALTALGVRLLDERGAAVPLGNAGLARIAAVDWASLAPLPAGGAVLLSDVDNPLLGDRGAIAVFGPQKGVTAGRAGAAESALARLADALVENPGGALPETPGAGAAGGTGFGMLAWGATMSSGARAIAETIGLPASIVGADLVITGEGRFDGQSAGGKAPVEVARLARSSGVRCALVAGLVDAPPVGFDGVVSLSELAGSVAASLADPLHWAREAGRRLALE</sequence>
<dbReference type="EMBL" id="VIKT02000021">
    <property type="protein sequence ID" value="NHF63805.1"/>
    <property type="molecule type" value="Genomic_DNA"/>
</dbReference>
<dbReference type="GO" id="GO:0031388">
    <property type="term" value="P:organic acid phosphorylation"/>
    <property type="evidence" value="ECO:0007669"/>
    <property type="project" value="UniProtKB-UniRule"/>
</dbReference>
<keyword evidence="6" id="KW-1185">Reference proteome</keyword>
<gene>
    <name evidence="5" type="ORF">FK219_011250</name>
</gene>
<dbReference type="Proteomes" id="UP000818266">
    <property type="component" value="Unassembled WGS sequence"/>
</dbReference>
<evidence type="ECO:0000256" key="4">
    <source>
        <dbReference type="PIRNR" id="PIRNR006078"/>
    </source>
</evidence>
<dbReference type="GO" id="GO:0008887">
    <property type="term" value="F:glycerate kinase activity"/>
    <property type="evidence" value="ECO:0007669"/>
    <property type="project" value="UniProtKB-UniRule"/>
</dbReference>
<dbReference type="Pfam" id="PF02595">
    <property type="entry name" value="Gly_kinase"/>
    <property type="match status" value="1"/>
</dbReference>
<evidence type="ECO:0000256" key="3">
    <source>
        <dbReference type="ARBA" id="ARBA00022777"/>
    </source>
</evidence>